<sequence length="68" mass="7854">MRFHRLQNVQIALDFLKQRQVKLVNIRNDDITDGNPKLTLGLIWTIILHFQVSVPPVPCSPMYLSVLV</sequence>
<dbReference type="PANTHER" id="PTHR11915">
    <property type="entry name" value="SPECTRIN/FILAMIN RELATED CYTOSKELETAL PROTEIN"/>
    <property type="match status" value="1"/>
</dbReference>
<evidence type="ECO:0000259" key="3">
    <source>
        <dbReference type="PROSITE" id="PS50021"/>
    </source>
</evidence>
<keyword evidence="1" id="KW-0677">Repeat</keyword>
<name>A0A0N8JZY1_SCLFO</name>
<dbReference type="InterPro" id="IPR001715">
    <property type="entry name" value="CH_dom"/>
</dbReference>
<evidence type="ECO:0000256" key="2">
    <source>
        <dbReference type="ARBA" id="ARBA00023203"/>
    </source>
</evidence>
<feature type="domain" description="Calponin-homology (CH)" evidence="3">
    <location>
        <begin position="1"/>
        <end position="51"/>
    </location>
</feature>
<dbReference type="InterPro" id="IPR001589">
    <property type="entry name" value="Actinin_actin-bd_CS"/>
</dbReference>
<evidence type="ECO:0000313" key="4">
    <source>
        <dbReference type="EMBL" id="KPP70601.1"/>
    </source>
</evidence>
<dbReference type="Pfam" id="PF00307">
    <property type="entry name" value="CH"/>
    <property type="match status" value="1"/>
</dbReference>
<dbReference type="Proteomes" id="UP000034805">
    <property type="component" value="Unassembled WGS sequence"/>
</dbReference>
<dbReference type="Gene3D" id="1.10.418.10">
    <property type="entry name" value="Calponin-like domain"/>
    <property type="match status" value="1"/>
</dbReference>
<dbReference type="EMBL" id="JARO02003385">
    <property type="protein sequence ID" value="KPP70601.1"/>
    <property type="molecule type" value="Genomic_DNA"/>
</dbReference>
<gene>
    <name evidence="4" type="ORF">Z043_110557</name>
</gene>
<dbReference type="PROSITE" id="PS00020">
    <property type="entry name" value="ACTININ_2"/>
    <property type="match status" value="1"/>
</dbReference>
<comment type="caution">
    <text evidence="4">The sequence shown here is derived from an EMBL/GenBank/DDBJ whole genome shotgun (WGS) entry which is preliminary data.</text>
</comment>
<accession>A0A0N8JZY1</accession>
<dbReference type="GO" id="GO:0003779">
    <property type="term" value="F:actin binding"/>
    <property type="evidence" value="ECO:0007669"/>
    <property type="project" value="UniProtKB-KW"/>
</dbReference>
<evidence type="ECO:0000313" key="5">
    <source>
        <dbReference type="Proteomes" id="UP000034805"/>
    </source>
</evidence>
<protein>
    <recommendedName>
        <fullName evidence="3">Calponin-homology (CH) domain-containing protein</fullName>
    </recommendedName>
</protein>
<evidence type="ECO:0000256" key="1">
    <source>
        <dbReference type="ARBA" id="ARBA00022737"/>
    </source>
</evidence>
<reference evidence="4 5" key="1">
    <citation type="submission" date="2015-08" db="EMBL/GenBank/DDBJ databases">
        <title>The genome of the Asian arowana (Scleropages formosus).</title>
        <authorList>
            <person name="Tan M.H."/>
            <person name="Gan H.M."/>
            <person name="Croft L.J."/>
            <person name="Austin C.M."/>
        </authorList>
    </citation>
    <scope>NUCLEOTIDE SEQUENCE [LARGE SCALE GENOMIC DNA]</scope>
    <source>
        <strain evidence="4">Aro1</strain>
    </source>
</reference>
<proteinExistence type="predicted"/>
<dbReference type="PROSITE" id="PS50021">
    <property type="entry name" value="CH"/>
    <property type="match status" value="1"/>
</dbReference>
<dbReference type="AlphaFoldDB" id="A0A0N8JZY1"/>
<dbReference type="SUPFAM" id="SSF47576">
    <property type="entry name" value="Calponin-homology domain, CH-domain"/>
    <property type="match status" value="1"/>
</dbReference>
<organism evidence="4 5">
    <name type="scientific">Scleropages formosus</name>
    <name type="common">Asian bonytongue</name>
    <name type="synonym">Osteoglossum formosum</name>
    <dbReference type="NCBI Taxonomy" id="113540"/>
    <lineage>
        <taxon>Eukaryota</taxon>
        <taxon>Metazoa</taxon>
        <taxon>Chordata</taxon>
        <taxon>Craniata</taxon>
        <taxon>Vertebrata</taxon>
        <taxon>Euteleostomi</taxon>
        <taxon>Actinopterygii</taxon>
        <taxon>Neopterygii</taxon>
        <taxon>Teleostei</taxon>
        <taxon>Osteoglossocephala</taxon>
        <taxon>Osteoglossomorpha</taxon>
        <taxon>Osteoglossiformes</taxon>
        <taxon>Osteoglossidae</taxon>
        <taxon>Scleropages</taxon>
    </lineage>
</organism>
<keyword evidence="2" id="KW-0009">Actin-binding</keyword>
<dbReference type="InterPro" id="IPR036872">
    <property type="entry name" value="CH_dom_sf"/>
</dbReference>